<sequence>MTAQENKCSVDLKPMATWIKEEDPQGICRECLLAPVLQWYRDELNSKGYKTFVGELDKLEKKAELLPLQLCEEFDKIKSGVEESLRERLEEFDCAAQAYEPEDDS</sequence>
<organism evidence="1">
    <name type="scientific">marine sediment metagenome</name>
    <dbReference type="NCBI Taxonomy" id="412755"/>
    <lineage>
        <taxon>unclassified sequences</taxon>
        <taxon>metagenomes</taxon>
        <taxon>ecological metagenomes</taxon>
    </lineage>
</organism>
<reference evidence="1" key="1">
    <citation type="journal article" date="2015" name="Nature">
        <title>Complex archaea that bridge the gap between prokaryotes and eukaryotes.</title>
        <authorList>
            <person name="Spang A."/>
            <person name="Saw J.H."/>
            <person name="Jorgensen S.L."/>
            <person name="Zaremba-Niedzwiedzka K."/>
            <person name="Martijn J."/>
            <person name="Lind A.E."/>
            <person name="van Eijk R."/>
            <person name="Schleper C."/>
            <person name="Guy L."/>
            <person name="Ettema T.J."/>
        </authorList>
    </citation>
    <scope>NUCLEOTIDE SEQUENCE</scope>
</reference>
<protein>
    <submittedName>
        <fullName evidence="1">Uncharacterized protein</fullName>
    </submittedName>
</protein>
<gene>
    <name evidence="1" type="ORF">LCGC14_0262890</name>
</gene>
<evidence type="ECO:0000313" key="1">
    <source>
        <dbReference type="EMBL" id="KKN87020.1"/>
    </source>
</evidence>
<comment type="caution">
    <text evidence="1">The sequence shown here is derived from an EMBL/GenBank/DDBJ whole genome shotgun (WGS) entry which is preliminary data.</text>
</comment>
<name>A0A0F9U1A3_9ZZZZ</name>
<accession>A0A0F9U1A3</accession>
<proteinExistence type="predicted"/>
<dbReference type="AlphaFoldDB" id="A0A0F9U1A3"/>
<dbReference type="EMBL" id="LAZR01000142">
    <property type="protein sequence ID" value="KKN87020.1"/>
    <property type="molecule type" value="Genomic_DNA"/>
</dbReference>